<feature type="signal peptide" evidence="1">
    <location>
        <begin position="1"/>
        <end position="24"/>
    </location>
</feature>
<dbReference type="AlphaFoldDB" id="A0A0F5JCN8"/>
<feature type="domain" description="DUF306" evidence="2">
    <location>
        <begin position="34"/>
        <end position="143"/>
    </location>
</feature>
<dbReference type="InterPro" id="IPR038670">
    <property type="entry name" value="HslJ-like_sf"/>
</dbReference>
<feature type="chain" id="PRO_5002489672" description="DUF306 domain-containing protein" evidence="1">
    <location>
        <begin position="25"/>
        <end position="147"/>
    </location>
</feature>
<evidence type="ECO:0000313" key="4">
    <source>
        <dbReference type="Proteomes" id="UP000033035"/>
    </source>
</evidence>
<name>A0A0F5JCN8_9BACT</name>
<sequence>MKKYLFLCLAVVGIAVFASCKSQKAVVASFSDLDGEWSVVELNGKKLDPADSKQLIVIDVARKHLSGNAGCNRMNGNIEYTDAQKNIIKFPQVATTRMACPDMQAEQEFLEALNKVVRFQAEGNVKPVNTIALYGTDNGKLMVIQKK</sequence>
<keyword evidence="1" id="KW-0732">Signal</keyword>
<organism evidence="3 4">
    <name type="scientific">Parabacteroides gordonii MS-1 = DSM 23371</name>
    <dbReference type="NCBI Taxonomy" id="1203610"/>
    <lineage>
        <taxon>Bacteria</taxon>
        <taxon>Pseudomonadati</taxon>
        <taxon>Bacteroidota</taxon>
        <taxon>Bacteroidia</taxon>
        <taxon>Bacteroidales</taxon>
        <taxon>Tannerellaceae</taxon>
        <taxon>Parabacteroides</taxon>
    </lineage>
</organism>
<dbReference type="Gene3D" id="2.40.128.270">
    <property type="match status" value="1"/>
</dbReference>
<dbReference type="RefSeq" id="WP_028729692.1">
    <property type="nucleotide sequence ID" value="NZ_KE386764.1"/>
</dbReference>
<protein>
    <recommendedName>
        <fullName evidence="2">DUF306 domain-containing protein</fullName>
    </recommendedName>
</protein>
<evidence type="ECO:0000256" key="1">
    <source>
        <dbReference type="SAM" id="SignalP"/>
    </source>
</evidence>
<dbReference type="InterPro" id="IPR005184">
    <property type="entry name" value="DUF306_Meta_HslJ"/>
</dbReference>
<dbReference type="PROSITE" id="PS51257">
    <property type="entry name" value="PROKAR_LIPOPROTEIN"/>
    <property type="match status" value="1"/>
</dbReference>
<reference evidence="3 4" key="1">
    <citation type="submission" date="2013-04" db="EMBL/GenBank/DDBJ databases">
        <title>The Genome Sequence of Parabacteroides gordonii DSM 23371.</title>
        <authorList>
            <consortium name="The Broad Institute Genomics Platform"/>
            <person name="Earl A."/>
            <person name="Ward D."/>
            <person name="Feldgarden M."/>
            <person name="Gevers D."/>
            <person name="Martens E."/>
            <person name="Sakamoto M."/>
            <person name="Benno Y."/>
            <person name="Suzuki N."/>
            <person name="Matsunaga N."/>
            <person name="Koshihara K."/>
            <person name="Seki M."/>
            <person name="Komiya H."/>
            <person name="Walker B."/>
            <person name="Young S."/>
            <person name="Zeng Q."/>
            <person name="Gargeya S."/>
            <person name="Fitzgerald M."/>
            <person name="Haas B."/>
            <person name="Abouelleil A."/>
            <person name="Allen A.W."/>
            <person name="Alvarado L."/>
            <person name="Arachchi H.M."/>
            <person name="Berlin A.M."/>
            <person name="Chapman S.B."/>
            <person name="Gainer-Dewar J."/>
            <person name="Goldberg J."/>
            <person name="Griggs A."/>
            <person name="Gujja S."/>
            <person name="Hansen M."/>
            <person name="Howarth C."/>
            <person name="Imamovic A."/>
            <person name="Ireland A."/>
            <person name="Larimer J."/>
            <person name="McCowan C."/>
            <person name="Murphy C."/>
            <person name="Pearson M."/>
            <person name="Poon T.W."/>
            <person name="Priest M."/>
            <person name="Roberts A."/>
            <person name="Saif S."/>
            <person name="Shea T."/>
            <person name="Sisk P."/>
            <person name="Sykes S."/>
            <person name="Wortman J."/>
            <person name="Nusbaum C."/>
            <person name="Birren B."/>
        </authorList>
    </citation>
    <scope>NUCLEOTIDE SEQUENCE [LARGE SCALE GENOMIC DNA]</scope>
    <source>
        <strain evidence="3 4">MS-1</strain>
    </source>
</reference>
<dbReference type="Proteomes" id="UP000033035">
    <property type="component" value="Unassembled WGS sequence"/>
</dbReference>
<dbReference type="PATRIC" id="fig|1203610.3.peg.2810"/>
<dbReference type="Pfam" id="PF03724">
    <property type="entry name" value="META"/>
    <property type="match status" value="1"/>
</dbReference>
<dbReference type="STRING" id="1203610.HMPREF1536_02743"/>
<evidence type="ECO:0000313" key="3">
    <source>
        <dbReference type="EMBL" id="KKB55280.1"/>
    </source>
</evidence>
<comment type="caution">
    <text evidence="3">The sequence shown here is derived from an EMBL/GenBank/DDBJ whole genome shotgun (WGS) entry which is preliminary data.</text>
</comment>
<keyword evidence="4" id="KW-1185">Reference proteome</keyword>
<dbReference type="InterPro" id="IPR053147">
    <property type="entry name" value="Hsp_HslJ-like"/>
</dbReference>
<dbReference type="PANTHER" id="PTHR35535">
    <property type="entry name" value="HEAT SHOCK PROTEIN HSLJ"/>
    <property type="match status" value="1"/>
</dbReference>
<dbReference type="EMBL" id="AQHW01000015">
    <property type="protein sequence ID" value="KKB55280.1"/>
    <property type="molecule type" value="Genomic_DNA"/>
</dbReference>
<dbReference type="PANTHER" id="PTHR35535:SF1">
    <property type="entry name" value="HEAT SHOCK PROTEIN HSLJ"/>
    <property type="match status" value="1"/>
</dbReference>
<evidence type="ECO:0000259" key="2">
    <source>
        <dbReference type="Pfam" id="PF03724"/>
    </source>
</evidence>
<dbReference type="HOGENOM" id="CLU_075808_5_3_10"/>
<accession>A0A0F5JCN8</accession>
<gene>
    <name evidence="3" type="ORF">HMPREF1536_02743</name>
</gene>
<proteinExistence type="predicted"/>